<dbReference type="SMART" id="SM00671">
    <property type="entry name" value="SEL1"/>
    <property type="match status" value="13"/>
</dbReference>
<evidence type="ECO:0000313" key="3">
    <source>
        <dbReference type="Proteomes" id="UP000603453"/>
    </source>
</evidence>
<dbReference type="Pfam" id="PF08238">
    <property type="entry name" value="Sel1"/>
    <property type="match status" value="12"/>
</dbReference>
<comment type="caution">
    <text evidence="2">The sequence shown here is derived from an EMBL/GenBank/DDBJ whole genome shotgun (WGS) entry which is preliminary data.</text>
</comment>
<reference evidence="2" key="1">
    <citation type="submission" date="2020-12" db="EMBL/GenBank/DDBJ databases">
        <title>Metabolic potential, ecology and presence of endohyphal bacteria is reflected in genomic diversity of Mucoromycotina.</title>
        <authorList>
            <person name="Muszewska A."/>
            <person name="Okrasinska A."/>
            <person name="Steczkiewicz K."/>
            <person name="Drgas O."/>
            <person name="Orlowska M."/>
            <person name="Perlinska-Lenart U."/>
            <person name="Aleksandrzak-Piekarczyk T."/>
            <person name="Szatraj K."/>
            <person name="Zielenkiewicz U."/>
            <person name="Pilsyk S."/>
            <person name="Malc E."/>
            <person name="Mieczkowski P."/>
            <person name="Kruszewska J.S."/>
            <person name="Biernat P."/>
            <person name="Pawlowska J."/>
        </authorList>
    </citation>
    <scope>NUCLEOTIDE SEQUENCE</scope>
    <source>
        <strain evidence="2">WA0000017839</strain>
    </source>
</reference>
<evidence type="ECO:0000313" key="2">
    <source>
        <dbReference type="EMBL" id="KAG2214406.1"/>
    </source>
</evidence>
<keyword evidence="3" id="KW-1185">Reference proteome</keyword>
<comment type="similarity">
    <text evidence="1">Belongs to the sel-1 family.</text>
</comment>
<dbReference type="PANTHER" id="PTHR11102:SF160">
    <property type="entry name" value="ERAD-ASSOCIATED E3 UBIQUITIN-PROTEIN LIGASE COMPONENT HRD3"/>
    <property type="match status" value="1"/>
</dbReference>
<dbReference type="Proteomes" id="UP000603453">
    <property type="component" value="Unassembled WGS sequence"/>
</dbReference>
<proteinExistence type="inferred from homology"/>
<dbReference type="Gene3D" id="1.25.40.10">
    <property type="entry name" value="Tetratricopeptide repeat domain"/>
    <property type="match status" value="4"/>
</dbReference>
<sequence length="595" mass="67572">MDCSNVTEYFNIGLVNYKNKEYHKALPMFLLAASKQNAMSQFYLGRMFENGQGTLQDIKQAHFYYLQSGNEGCGMAQHYLGQLNRHGCSGMPKDYSQAVNWFTREFDKSKSCDYLPGHSYHLTGQIYEEGGFGIEKSYDMALYWYHKADENRYAGAAFSIGLIYRKGKGVKQNYKQAIDWFLKAASNKDYAEKAYYNLAVIFIAGGNGIEKNFRQALDWLMKSVDRGSTHGMLAIGKIFRDGGFGVDKNHKKALDWFLEAAKTKSLTAYYNIGLIYRSGGYGVDISYPNSQYWTMKGARIGHLDSQYGMGLLYTFRTDEKQDFRQAFSWFQSAANNKHSHSQFYVGFFYEKGYGVDKSYENAMSWYKKSADNGQFSAYSSIGLLYHKGLGVAQDHGKALEMYRKVINMTGGHLDYGSAFHGIGLLYQEGKIFPQSHETAMHYFLMAAELNSAEACNSIGNIYNSGDGVIIDHKNAFKWYSKCTKLVEDNFDFCDEGLFNLGLMYFHGLGTHVSFEMALVYLKKSVKQGNDKAQTYIDRVHRQHAQEAQGYQLLLDMIYSFGEEASGNKENVDILMNHSDGVIEHGQKELKQNSTS</sequence>
<dbReference type="OrthoDB" id="272077at2759"/>
<organism evidence="2 3">
    <name type="scientific">Mucor saturninus</name>
    <dbReference type="NCBI Taxonomy" id="64648"/>
    <lineage>
        <taxon>Eukaryota</taxon>
        <taxon>Fungi</taxon>
        <taxon>Fungi incertae sedis</taxon>
        <taxon>Mucoromycota</taxon>
        <taxon>Mucoromycotina</taxon>
        <taxon>Mucoromycetes</taxon>
        <taxon>Mucorales</taxon>
        <taxon>Mucorineae</taxon>
        <taxon>Mucoraceae</taxon>
        <taxon>Mucor</taxon>
    </lineage>
</organism>
<dbReference type="PANTHER" id="PTHR11102">
    <property type="entry name" value="SEL-1-LIKE PROTEIN"/>
    <property type="match status" value="1"/>
</dbReference>
<evidence type="ECO:0000256" key="1">
    <source>
        <dbReference type="ARBA" id="ARBA00038101"/>
    </source>
</evidence>
<accession>A0A8H7RNL2</accession>
<dbReference type="InterPro" id="IPR011990">
    <property type="entry name" value="TPR-like_helical_dom_sf"/>
</dbReference>
<protein>
    <submittedName>
        <fullName evidence="2">Uncharacterized protein</fullName>
    </submittedName>
</protein>
<dbReference type="AlphaFoldDB" id="A0A8H7RNL2"/>
<dbReference type="SUPFAM" id="SSF81901">
    <property type="entry name" value="HCP-like"/>
    <property type="match status" value="3"/>
</dbReference>
<gene>
    <name evidence="2" type="ORF">INT47_000962</name>
</gene>
<dbReference type="EMBL" id="JAEPRD010000001">
    <property type="protein sequence ID" value="KAG2214406.1"/>
    <property type="molecule type" value="Genomic_DNA"/>
</dbReference>
<dbReference type="InterPro" id="IPR050767">
    <property type="entry name" value="Sel1_AlgK"/>
</dbReference>
<dbReference type="InterPro" id="IPR006597">
    <property type="entry name" value="Sel1-like"/>
</dbReference>
<name>A0A8H7RNL2_9FUNG</name>